<accession>A0A8B0ST93</accession>
<evidence type="ECO:0000313" key="1">
    <source>
        <dbReference type="EMBL" id="QTX14084.1"/>
    </source>
</evidence>
<dbReference type="AlphaFoldDB" id="A0A8B0ST93"/>
<keyword evidence="1" id="KW-0614">Plasmid</keyword>
<reference evidence="1" key="1">
    <citation type="submission" date="2020-01" db="EMBL/GenBank/DDBJ databases">
        <authorList>
            <person name="Qin S."/>
        </authorList>
    </citation>
    <scope>NUCLEOTIDE SEQUENCE</scope>
    <source>
        <strain evidence="1">CVir17-16-YZ6g</strain>
        <plasmid evidence="1">p17-15-vir-like</plasmid>
    </source>
</reference>
<name>A0A8B0ST93_KLEPN</name>
<organism evidence="1">
    <name type="scientific">Klebsiella pneumoniae</name>
    <dbReference type="NCBI Taxonomy" id="573"/>
    <lineage>
        <taxon>Bacteria</taxon>
        <taxon>Pseudomonadati</taxon>
        <taxon>Pseudomonadota</taxon>
        <taxon>Gammaproteobacteria</taxon>
        <taxon>Enterobacterales</taxon>
        <taxon>Enterobacteriaceae</taxon>
        <taxon>Klebsiella/Raoultella group</taxon>
        <taxon>Klebsiella</taxon>
        <taxon>Klebsiella pneumoniae complex</taxon>
    </lineage>
</organism>
<proteinExistence type="predicted"/>
<protein>
    <submittedName>
        <fullName evidence="1">Uncharacterized protein</fullName>
    </submittedName>
</protein>
<dbReference type="EMBL" id="MN956836">
    <property type="protein sequence ID" value="QTX14084.1"/>
    <property type="molecule type" value="Genomic_DNA"/>
</dbReference>
<sequence>MIRLFKFYLPPTGKYFSLWEIFFSGAYWRNIMANIKIAAIADTTQISNTVKSFIDRNPELQDGAVIIKVDVEGCQGRRRTNEIRQFLDEDEVSDQSSVSKVEVQWISTKALNFKKRCSYKIE</sequence>
<geneLocation type="plasmid" evidence="1">
    <name>p17-15-vir-like</name>
</geneLocation>